<dbReference type="CDD" id="cd07496">
    <property type="entry name" value="Peptidases_S8_13"/>
    <property type="match status" value="1"/>
</dbReference>
<dbReference type="PANTHER" id="PTHR43806">
    <property type="entry name" value="PEPTIDASE S8"/>
    <property type="match status" value="1"/>
</dbReference>
<keyword evidence="10" id="KW-1185">Reference proteome</keyword>
<dbReference type="InterPro" id="IPR023828">
    <property type="entry name" value="Peptidase_S8_Ser-AS"/>
</dbReference>
<dbReference type="InterPro" id="IPR036852">
    <property type="entry name" value="Peptidase_S8/S53_dom_sf"/>
</dbReference>
<comment type="caution">
    <text evidence="9">The sequence shown here is derived from an EMBL/GenBank/DDBJ whole genome shotgun (WGS) entry which is preliminary data.</text>
</comment>
<keyword evidence="2 5" id="KW-0645">Protease</keyword>
<dbReference type="SUPFAM" id="SSF52743">
    <property type="entry name" value="Subtilisin-like"/>
    <property type="match status" value="1"/>
</dbReference>
<feature type="active site" description="Charge relay system" evidence="5">
    <location>
        <position position="205"/>
    </location>
</feature>
<comment type="similarity">
    <text evidence="1 5 6">Belongs to the peptidase S8 family.</text>
</comment>
<keyword evidence="3 5" id="KW-0378">Hydrolase</keyword>
<organism evidence="9 10">
    <name type="scientific">Ruegeria atlantica</name>
    <dbReference type="NCBI Taxonomy" id="81569"/>
    <lineage>
        <taxon>Bacteria</taxon>
        <taxon>Pseudomonadati</taxon>
        <taxon>Pseudomonadota</taxon>
        <taxon>Alphaproteobacteria</taxon>
        <taxon>Rhodobacterales</taxon>
        <taxon>Roseobacteraceae</taxon>
        <taxon>Ruegeria</taxon>
    </lineage>
</organism>
<gene>
    <name evidence="9" type="ORF">GS617_21715</name>
</gene>
<evidence type="ECO:0000313" key="9">
    <source>
        <dbReference type="EMBL" id="NOD32888.1"/>
    </source>
</evidence>
<keyword evidence="7" id="KW-0732">Signal</keyword>
<feature type="active site" description="Charge relay system" evidence="5">
    <location>
        <position position="441"/>
    </location>
</feature>
<feature type="active site" description="Charge relay system" evidence="5">
    <location>
        <position position="257"/>
    </location>
</feature>
<dbReference type="PROSITE" id="PS51892">
    <property type="entry name" value="SUBTILASE"/>
    <property type="match status" value="1"/>
</dbReference>
<dbReference type="Pfam" id="PF00082">
    <property type="entry name" value="Peptidase_S8"/>
    <property type="match status" value="1"/>
</dbReference>
<dbReference type="InterPro" id="IPR023827">
    <property type="entry name" value="Peptidase_S8_Asp-AS"/>
</dbReference>
<dbReference type="EMBL" id="WVQY01000021">
    <property type="protein sequence ID" value="NOD32888.1"/>
    <property type="molecule type" value="Genomic_DNA"/>
</dbReference>
<reference evidence="9 10" key="1">
    <citation type="submission" date="2019-12" db="EMBL/GenBank/DDBJ databases">
        <title>Ruegeria JWLKs population differentiation of coral mucus and skeleton niches.</title>
        <authorList>
            <person name="Luo D."/>
        </authorList>
    </citation>
    <scope>NUCLEOTIDE SEQUENCE [LARGE SCALE GENOMIC DNA]</scope>
    <source>
        <strain evidence="9 10">HKCCD6238</strain>
    </source>
</reference>
<dbReference type="InterPro" id="IPR000209">
    <property type="entry name" value="Peptidase_S8/S53_dom"/>
</dbReference>
<dbReference type="Proteomes" id="UP000599383">
    <property type="component" value="Unassembled WGS sequence"/>
</dbReference>
<evidence type="ECO:0000313" key="10">
    <source>
        <dbReference type="Proteomes" id="UP000599383"/>
    </source>
</evidence>
<accession>A0ABX1WHS0</accession>
<dbReference type="Gene3D" id="3.40.50.200">
    <property type="entry name" value="Peptidase S8/S53 domain"/>
    <property type="match status" value="1"/>
</dbReference>
<dbReference type="InterPro" id="IPR015500">
    <property type="entry name" value="Peptidase_S8_subtilisin-rel"/>
</dbReference>
<feature type="domain" description="Peptidase S8/S53" evidence="8">
    <location>
        <begin position="197"/>
        <end position="473"/>
    </location>
</feature>
<evidence type="ECO:0000256" key="3">
    <source>
        <dbReference type="ARBA" id="ARBA00022801"/>
    </source>
</evidence>
<evidence type="ECO:0000256" key="4">
    <source>
        <dbReference type="ARBA" id="ARBA00022825"/>
    </source>
</evidence>
<evidence type="ECO:0000256" key="6">
    <source>
        <dbReference type="RuleBase" id="RU003355"/>
    </source>
</evidence>
<feature type="signal peptide" evidence="7">
    <location>
        <begin position="1"/>
        <end position="22"/>
    </location>
</feature>
<evidence type="ECO:0000259" key="8">
    <source>
        <dbReference type="Pfam" id="PF00082"/>
    </source>
</evidence>
<dbReference type="PROSITE" id="PS00137">
    <property type="entry name" value="SUBTILASE_HIS"/>
    <property type="match status" value="1"/>
</dbReference>
<feature type="chain" id="PRO_5045971795" evidence="7">
    <location>
        <begin position="23"/>
        <end position="498"/>
    </location>
</feature>
<dbReference type="InterPro" id="IPR022398">
    <property type="entry name" value="Peptidase_S8_His-AS"/>
</dbReference>
<proteinExistence type="inferred from homology"/>
<name>A0ABX1WHS0_9RHOB</name>
<dbReference type="InterPro" id="IPR034176">
    <property type="entry name" value="Peptidases_S8_13"/>
</dbReference>
<evidence type="ECO:0000256" key="5">
    <source>
        <dbReference type="PROSITE-ProRule" id="PRU01240"/>
    </source>
</evidence>
<keyword evidence="4 5" id="KW-0720">Serine protease</keyword>
<protein>
    <submittedName>
        <fullName evidence="9">S8 family serine peptidase</fullName>
    </submittedName>
</protein>
<evidence type="ECO:0000256" key="1">
    <source>
        <dbReference type="ARBA" id="ARBA00011073"/>
    </source>
</evidence>
<sequence>MTPFHYTFCLLSLVTIPNFAHAQELSLPQLGGENALIDSFNTRSDSASRIISGYSSIDYLELGKYDSIVVEYFEPSENPFSDGQNQAAAASLGVTATQITPNSFELQISSQPIAASEFGVAAPELFQKRAAALAKILDADETVEDWFPNYKVNTQDVTDPLYPQQWHYFPHSEILENGKFPGGTDLSLLWEYSSGNEDVVVAVLDTGFLYDHEDATNVLPGYDFVSDIAAANDGDGWDNDAQDPGDACGPLASNSWHGSHVAGTIGALAHNGVGAVGINKNVSIIPVRVLGKCGGDFNDIMTAVLWSADLLDAQTLLELGLPRVPKKANVINMSLGGPGRCTQAWARNFQRVAANGTLVVVAAGNDARDARDFVPASCPGVIVVAASDMSGSLVSRYSNYGPLVSIMAPGGDIEADFDGNGFPDGVLSMVANDYAFSNGTSMAAPHVSGLAAHIFALDPNISPADVANLMINFGKERTSEQCPKNCGPLLNAGFLLPK</sequence>
<dbReference type="PROSITE" id="PS00138">
    <property type="entry name" value="SUBTILASE_SER"/>
    <property type="match status" value="1"/>
</dbReference>
<evidence type="ECO:0000256" key="2">
    <source>
        <dbReference type="ARBA" id="ARBA00022670"/>
    </source>
</evidence>
<dbReference type="PANTHER" id="PTHR43806:SF11">
    <property type="entry name" value="CEREVISIN-RELATED"/>
    <property type="match status" value="1"/>
</dbReference>
<dbReference type="InterPro" id="IPR050131">
    <property type="entry name" value="Peptidase_S8_subtilisin-like"/>
</dbReference>
<dbReference type="PROSITE" id="PS00136">
    <property type="entry name" value="SUBTILASE_ASP"/>
    <property type="match status" value="1"/>
</dbReference>
<evidence type="ECO:0000256" key="7">
    <source>
        <dbReference type="SAM" id="SignalP"/>
    </source>
</evidence>
<dbReference type="RefSeq" id="WP_171364748.1">
    <property type="nucleotide sequence ID" value="NZ_WVQY01000021.1"/>
</dbReference>
<dbReference type="PRINTS" id="PR00723">
    <property type="entry name" value="SUBTILISIN"/>
</dbReference>